<protein>
    <recommendedName>
        <fullName evidence="6">Peptidase A1 domain-containing protein</fullName>
    </recommendedName>
</protein>
<dbReference type="SUPFAM" id="SSF50630">
    <property type="entry name" value="Acid proteases"/>
    <property type="match status" value="1"/>
</dbReference>
<evidence type="ECO:0000256" key="5">
    <source>
        <dbReference type="ARBA" id="ARBA00023180"/>
    </source>
</evidence>
<dbReference type="EMBL" id="JABCRI010000005">
    <property type="protein sequence ID" value="KAF8406671.1"/>
    <property type="molecule type" value="Genomic_DNA"/>
</dbReference>
<dbReference type="Proteomes" id="UP000655225">
    <property type="component" value="Unassembled WGS sequence"/>
</dbReference>
<evidence type="ECO:0000313" key="8">
    <source>
        <dbReference type="Proteomes" id="UP000655225"/>
    </source>
</evidence>
<evidence type="ECO:0000256" key="2">
    <source>
        <dbReference type="ARBA" id="ARBA00022670"/>
    </source>
</evidence>
<dbReference type="InterPro" id="IPR021109">
    <property type="entry name" value="Peptidase_aspartic_dom_sf"/>
</dbReference>
<dbReference type="OMA" id="EGNMKAN"/>
<reference evidence="7 8" key="1">
    <citation type="submission" date="2020-04" db="EMBL/GenBank/DDBJ databases">
        <title>Plant Genome Project.</title>
        <authorList>
            <person name="Zhang R.-G."/>
        </authorList>
    </citation>
    <scope>NUCLEOTIDE SEQUENCE [LARGE SCALE GENOMIC DNA]</scope>
    <source>
        <strain evidence="7">YNK0</strain>
        <tissue evidence="7">Leaf</tissue>
    </source>
</reference>
<dbReference type="GO" id="GO:0005576">
    <property type="term" value="C:extracellular region"/>
    <property type="evidence" value="ECO:0007669"/>
    <property type="project" value="TreeGrafter"/>
</dbReference>
<keyword evidence="4" id="KW-0378">Hydrolase</keyword>
<dbReference type="PANTHER" id="PTHR47967">
    <property type="entry name" value="OS07G0603500 PROTEIN-RELATED"/>
    <property type="match status" value="1"/>
</dbReference>
<comment type="caution">
    <text evidence="7">The sequence shown here is derived from an EMBL/GenBank/DDBJ whole genome shotgun (WGS) entry which is preliminary data.</text>
</comment>
<comment type="similarity">
    <text evidence="1">Belongs to the peptidase A1 family.</text>
</comment>
<dbReference type="InterPro" id="IPR034161">
    <property type="entry name" value="Pepsin-like_plant"/>
</dbReference>
<evidence type="ECO:0000313" key="7">
    <source>
        <dbReference type="EMBL" id="KAF8406671.1"/>
    </source>
</evidence>
<keyword evidence="3" id="KW-0064">Aspartyl protease</keyword>
<dbReference type="AlphaFoldDB" id="A0A834ZN67"/>
<dbReference type="OrthoDB" id="2747330at2759"/>
<dbReference type="GO" id="GO:0004190">
    <property type="term" value="F:aspartic-type endopeptidase activity"/>
    <property type="evidence" value="ECO:0007669"/>
    <property type="project" value="UniProtKB-KW"/>
</dbReference>
<dbReference type="GO" id="GO:0006508">
    <property type="term" value="P:proteolysis"/>
    <property type="evidence" value="ECO:0007669"/>
    <property type="project" value="UniProtKB-KW"/>
</dbReference>
<dbReference type="FunFam" id="2.40.70.10:FF:000033">
    <property type="entry name" value="Aspartyl protease family protein"/>
    <property type="match status" value="1"/>
</dbReference>
<dbReference type="PANTHER" id="PTHR47967:SF14">
    <property type="entry name" value="EUKARYOTIC ASPARTYL PROTEASE FAMILY PROTEIN"/>
    <property type="match status" value="1"/>
</dbReference>
<keyword evidence="5" id="KW-0325">Glycoprotein</keyword>
<dbReference type="Pfam" id="PF14543">
    <property type="entry name" value="TAXi_N"/>
    <property type="match status" value="1"/>
</dbReference>
<sequence>MTTTIANPGRLVVELVHRDSPLSPIYDPNITIYDRTDRALKRSIKRHAYLSAKQRDASTTGLIRGEVMPDPASAEYLAKILIGTPPMEAFFMIDTGSDLLWTQCQPCFDCYKQPGYIYDPKKSSTYFSLGCNSRECKDIPVKMRGCRRPNTCTYNYDYGDGSYSSGTLGYEYFELKNSDGNSMIIRNATFGCGNKNKNTNARGAAGILGHLVLGNGSFINGFRTPMTIGSNGLYYLTLVSIRVRETILDIKPGTFDLKPDGSGGLVIDSGSPYTLLTIDAYIKVRDAIYKELSLFDMITQVPDPTRSHRMCFEGVANSDLGGFPDVTFIFKEDVYVHLYQPNIFVQVNDDVFCMAFYPVSAEKMSVFGNFAQQFYNIGYDLDSKRVSFEIIDCSVF</sequence>
<dbReference type="CDD" id="cd05476">
    <property type="entry name" value="pepsin_A_like_plant"/>
    <property type="match status" value="1"/>
</dbReference>
<accession>A0A834ZN67</accession>
<evidence type="ECO:0000256" key="3">
    <source>
        <dbReference type="ARBA" id="ARBA00022750"/>
    </source>
</evidence>
<organism evidence="7 8">
    <name type="scientific">Tetracentron sinense</name>
    <name type="common">Spur-leaf</name>
    <dbReference type="NCBI Taxonomy" id="13715"/>
    <lineage>
        <taxon>Eukaryota</taxon>
        <taxon>Viridiplantae</taxon>
        <taxon>Streptophyta</taxon>
        <taxon>Embryophyta</taxon>
        <taxon>Tracheophyta</taxon>
        <taxon>Spermatophyta</taxon>
        <taxon>Magnoliopsida</taxon>
        <taxon>Trochodendrales</taxon>
        <taxon>Trochodendraceae</taxon>
        <taxon>Tetracentron</taxon>
    </lineage>
</organism>
<name>A0A834ZN67_TETSI</name>
<evidence type="ECO:0000256" key="4">
    <source>
        <dbReference type="ARBA" id="ARBA00022801"/>
    </source>
</evidence>
<evidence type="ECO:0000259" key="6">
    <source>
        <dbReference type="PROSITE" id="PS51767"/>
    </source>
</evidence>
<evidence type="ECO:0000256" key="1">
    <source>
        <dbReference type="ARBA" id="ARBA00007447"/>
    </source>
</evidence>
<dbReference type="InterPro" id="IPR032799">
    <property type="entry name" value="TAXi_C"/>
</dbReference>
<dbReference type="PROSITE" id="PS51767">
    <property type="entry name" value="PEPTIDASE_A1"/>
    <property type="match status" value="1"/>
</dbReference>
<dbReference type="Pfam" id="PF14541">
    <property type="entry name" value="TAXi_C"/>
    <property type="match status" value="1"/>
</dbReference>
<keyword evidence="2" id="KW-0645">Protease</keyword>
<keyword evidence="8" id="KW-1185">Reference proteome</keyword>
<feature type="domain" description="Peptidase A1" evidence="6">
    <location>
        <begin position="76"/>
        <end position="389"/>
    </location>
</feature>
<dbReference type="InterPro" id="IPR032861">
    <property type="entry name" value="TAXi_N"/>
</dbReference>
<proteinExistence type="inferred from homology"/>
<gene>
    <name evidence="7" type="ORF">HHK36_008761</name>
</gene>
<dbReference type="InterPro" id="IPR033121">
    <property type="entry name" value="PEPTIDASE_A1"/>
</dbReference>
<dbReference type="InterPro" id="IPR051708">
    <property type="entry name" value="Plant_Aspart_Prot_A1"/>
</dbReference>
<dbReference type="Gene3D" id="2.40.70.10">
    <property type="entry name" value="Acid Proteases"/>
    <property type="match status" value="2"/>
</dbReference>